<reference evidence="2" key="1">
    <citation type="submission" date="2022-11" db="EMBL/GenBank/DDBJ databases">
        <title>Centuries of genome instability and evolution in soft-shell clam transmissible cancer (bioRxiv).</title>
        <authorList>
            <person name="Hart S.F.M."/>
            <person name="Yonemitsu M.A."/>
            <person name="Giersch R.M."/>
            <person name="Beal B.F."/>
            <person name="Arriagada G."/>
            <person name="Davis B.W."/>
            <person name="Ostrander E.A."/>
            <person name="Goff S.P."/>
            <person name="Metzger M.J."/>
        </authorList>
    </citation>
    <scope>NUCLEOTIDE SEQUENCE</scope>
    <source>
        <strain evidence="2">MELC-2E11</strain>
        <tissue evidence="2">Siphon/mantle</tissue>
    </source>
</reference>
<dbReference type="EMBL" id="CP111019">
    <property type="protein sequence ID" value="WAR13266.1"/>
    <property type="molecule type" value="Genomic_DNA"/>
</dbReference>
<evidence type="ECO:0000256" key="1">
    <source>
        <dbReference type="SAM" id="Phobius"/>
    </source>
</evidence>
<sequence>MDKVNGDLAASQSTSVKRHLKGSCKFPLSIYNTLYEKTVDSDYLPLSVYNTLYEKTVDSDYLPLSVYNTLYEKTVDSDYLPLSVYNTLYERNMGTVMIFDLVKVIPFDMKMNGLTISRKKGVDLTFDFKVFDRKSVLIGHGHTNQVHGPGFEKKEENCYHGTLVSTMRSTGIMFLTVIILFPASVSLTSSIGHQPCTNGTAFASPNTGCRDSPTPVCVECFKGSNETIDSNKRRNPGRDCWTYFNENKIMRISILSVFGFLLVCSACLFVYMYRNVYKCPITYAKNPTCLWSVSFRNHKAGQTDDMDAVFIVDEDVMDYGSIDNQSKLQDCDFEEIILE</sequence>
<proteinExistence type="predicted"/>
<keyword evidence="3" id="KW-1185">Reference proteome</keyword>
<keyword evidence="1" id="KW-0812">Transmembrane</keyword>
<organism evidence="2 3">
    <name type="scientific">Mya arenaria</name>
    <name type="common">Soft-shell clam</name>
    <dbReference type="NCBI Taxonomy" id="6604"/>
    <lineage>
        <taxon>Eukaryota</taxon>
        <taxon>Metazoa</taxon>
        <taxon>Spiralia</taxon>
        <taxon>Lophotrochozoa</taxon>
        <taxon>Mollusca</taxon>
        <taxon>Bivalvia</taxon>
        <taxon>Autobranchia</taxon>
        <taxon>Heteroconchia</taxon>
        <taxon>Euheterodonta</taxon>
        <taxon>Imparidentia</taxon>
        <taxon>Neoheterodontei</taxon>
        <taxon>Myida</taxon>
        <taxon>Myoidea</taxon>
        <taxon>Myidae</taxon>
        <taxon>Mya</taxon>
    </lineage>
</organism>
<accession>A0ABY7EX31</accession>
<dbReference type="Proteomes" id="UP001164746">
    <property type="component" value="Chromosome 8"/>
</dbReference>
<keyword evidence="1" id="KW-0472">Membrane</keyword>
<feature type="transmembrane region" description="Helical" evidence="1">
    <location>
        <begin position="172"/>
        <end position="192"/>
    </location>
</feature>
<evidence type="ECO:0000313" key="3">
    <source>
        <dbReference type="Proteomes" id="UP001164746"/>
    </source>
</evidence>
<feature type="transmembrane region" description="Helical" evidence="1">
    <location>
        <begin position="252"/>
        <end position="273"/>
    </location>
</feature>
<evidence type="ECO:0000313" key="2">
    <source>
        <dbReference type="EMBL" id="WAR13266.1"/>
    </source>
</evidence>
<protein>
    <submittedName>
        <fullName evidence="2">Uncharacterized protein</fullName>
    </submittedName>
</protein>
<keyword evidence="1" id="KW-1133">Transmembrane helix</keyword>
<gene>
    <name evidence="2" type="ORF">MAR_027446</name>
</gene>
<name>A0ABY7EX31_MYAAR</name>